<organism evidence="2 3">
    <name type="scientific">Dibothriocephalus latus</name>
    <name type="common">Fish tapeworm</name>
    <name type="synonym">Diphyllobothrium latum</name>
    <dbReference type="NCBI Taxonomy" id="60516"/>
    <lineage>
        <taxon>Eukaryota</taxon>
        <taxon>Metazoa</taxon>
        <taxon>Spiralia</taxon>
        <taxon>Lophotrochozoa</taxon>
        <taxon>Platyhelminthes</taxon>
        <taxon>Cestoda</taxon>
        <taxon>Eucestoda</taxon>
        <taxon>Diphyllobothriidea</taxon>
        <taxon>Diphyllobothriidae</taxon>
        <taxon>Dibothriocephalus</taxon>
    </lineage>
</organism>
<comment type="similarity">
    <text evidence="1">Belongs to the asteroid family.</text>
</comment>
<proteinExistence type="inferred from homology"/>
<protein>
    <submittedName>
        <fullName evidence="2">Uncharacterized protein</fullName>
    </submittedName>
</protein>
<dbReference type="PANTHER" id="PTHR15665">
    <property type="entry name" value="ASTEROID PROTEIN"/>
    <property type="match status" value="1"/>
</dbReference>
<dbReference type="AlphaFoldDB" id="A0A3P7S5K4"/>
<dbReference type="InterPro" id="IPR026832">
    <property type="entry name" value="Asteroid"/>
</dbReference>
<keyword evidence="3" id="KW-1185">Reference proteome</keyword>
<dbReference type="EMBL" id="UYRU01126026">
    <property type="protein sequence ID" value="VDN49882.1"/>
    <property type="molecule type" value="Genomic_DNA"/>
</dbReference>
<dbReference type="Proteomes" id="UP000281553">
    <property type="component" value="Unassembled WGS sequence"/>
</dbReference>
<evidence type="ECO:0000313" key="2">
    <source>
        <dbReference type="EMBL" id="VDN49882.1"/>
    </source>
</evidence>
<dbReference type="SUPFAM" id="SSF88723">
    <property type="entry name" value="PIN domain-like"/>
    <property type="match status" value="1"/>
</dbReference>
<dbReference type="InterPro" id="IPR029060">
    <property type="entry name" value="PIN-like_dom_sf"/>
</dbReference>
<accession>A0A3P7S5K4</accession>
<evidence type="ECO:0000256" key="1">
    <source>
        <dbReference type="ARBA" id="ARBA00007398"/>
    </source>
</evidence>
<name>A0A3P7S5K4_DIBLA</name>
<dbReference type="PANTHER" id="PTHR15665:SF1">
    <property type="entry name" value="PROTEIN ASTEROID HOMOLOG 1"/>
    <property type="match status" value="1"/>
</dbReference>
<dbReference type="OrthoDB" id="25987at2759"/>
<reference evidence="2 3" key="1">
    <citation type="submission" date="2018-11" db="EMBL/GenBank/DDBJ databases">
        <authorList>
            <consortium name="Pathogen Informatics"/>
        </authorList>
    </citation>
    <scope>NUCLEOTIDE SEQUENCE [LARGE SCALE GENOMIC DNA]</scope>
</reference>
<evidence type="ECO:0000313" key="3">
    <source>
        <dbReference type="Proteomes" id="UP000281553"/>
    </source>
</evidence>
<sequence>MISPVFVAVLKRFNMKFVFVDFEADNAVAELAIKLKCPVMSRDSDFFIFTNYWGDCGGYCCIQPIPFDAKPKAFANGA</sequence>
<dbReference type="Gene3D" id="3.40.50.1010">
    <property type="entry name" value="5'-nuclease"/>
    <property type="match status" value="1"/>
</dbReference>
<gene>
    <name evidence="2" type="ORF">DILT_LOCUS19923</name>
</gene>